<reference evidence="1 2" key="1">
    <citation type="submission" date="2024-10" db="EMBL/GenBank/DDBJ databases">
        <title>The Natural Products Discovery Center: Release of the First 8490 Sequenced Strains for Exploring Actinobacteria Biosynthetic Diversity.</title>
        <authorList>
            <person name="Kalkreuter E."/>
            <person name="Kautsar S.A."/>
            <person name="Yang D."/>
            <person name="Bader C.D."/>
            <person name="Teijaro C.N."/>
            <person name="Fluegel L."/>
            <person name="Davis C.M."/>
            <person name="Simpson J.R."/>
            <person name="Lauterbach L."/>
            <person name="Steele A.D."/>
            <person name="Gui C."/>
            <person name="Meng S."/>
            <person name="Li G."/>
            <person name="Viehrig K."/>
            <person name="Ye F."/>
            <person name="Su P."/>
            <person name="Kiefer A.F."/>
            <person name="Nichols A."/>
            <person name="Cepeda A.J."/>
            <person name="Yan W."/>
            <person name="Fan B."/>
            <person name="Jiang Y."/>
            <person name="Adhikari A."/>
            <person name="Zheng C.-J."/>
            <person name="Schuster L."/>
            <person name="Cowan T.M."/>
            <person name="Smanski M.J."/>
            <person name="Chevrette M.G."/>
            <person name="De Carvalho L.P.S."/>
            <person name="Shen B."/>
        </authorList>
    </citation>
    <scope>NUCLEOTIDE SEQUENCE [LARGE SCALE GENOMIC DNA]</scope>
    <source>
        <strain evidence="1 2">NPDC001281</strain>
    </source>
</reference>
<dbReference type="Gene3D" id="3.40.50.620">
    <property type="entry name" value="HUPs"/>
    <property type="match status" value="1"/>
</dbReference>
<evidence type="ECO:0000313" key="1">
    <source>
        <dbReference type="EMBL" id="MFF4772534.1"/>
    </source>
</evidence>
<gene>
    <name evidence="1" type="ORF">ACFY05_06715</name>
</gene>
<protein>
    <submittedName>
        <fullName evidence="1">Uncharacterized protein</fullName>
    </submittedName>
</protein>
<proteinExistence type="predicted"/>
<accession>A0ABW6UZQ1</accession>
<evidence type="ECO:0000313" key="2">
    <source>
        <dbReference type="Proteomes" id="UP001602119"/>
    </source>
</evidence>
<keyword evidence="2" id="KW-1185">Reference proteome</keyword>
<dbReference type="InterPro" id="IPR014729">
    <property type="entry name" value="Rossmann-like_a/b/a_fold"/>
</dbReference>
<name>A0ABW6UZQ1_MICFU</name>
<comment type="caution">
    <text evidence="1">The sequence shown here is derived from an EMBL/GenBank/DDBJ whole genome shotgun (WGS) entry which is preliminary data.</text>
</comment>
<sequence>MTPSRRDSRSLDGGRLRPPALRVLSLGVGVKSTALLLLAVDRVIPRFDAAIFAYTGREPEEVMRHLDRVETIAVGAGIPIVRVSVPGIRPDALDQDPSPVCVSPSGLHSDRERGVAQRTCACVYLIRPIGAVIRSLLGYPHPRRVPDGVYAEHAIGLSVDEAHRARAAEVAYIRNVFPLLAIGWTRADCQAYLAHRDLATPALVRTPRTGAAGNRAASQQAAHACELREDLPEVKEEGDR</sequence>
<dbReference type="RefSeq" id="WP_387340945.1">
    <property type="nucleotide sequence ID" value="NZ_JBIAXI010000003.1"/>
</dbReference>
<dbReference type="Proteomes" id="UP001602119">
    <property type="component" value="Unassembled WGS sequence"/>
</dbReference>
<dbReference type="EMBL" id="JBIAXI010000003">
    <property type="protein sequence ID" value="MFF4772534.1"/>
    <property type="molecule type" value="Genomic_DNA"/>
</dbReference>
<organism evidence="1 2">
    <name type="scientific">Microtetraspora fusca</name>
    <dbReference type="NCBI Taxonomy" id="1997"/>
    <lineage>
        <taxon>Bacteria</taxon>
        <taxon>Bacillati</taxon>
        <taxon>Actinomycetota</taxon>
        <taxon>Actinomycetes</taxon>
        <taxon>Streptosporangiales</taxon>
        <taxon>Streptosporangiaceae</taxon>
        <taxon>Microtetraspora</taxon>
    </lineage>
</organism>